<dbReference type="EMBL" id="BLKZ01000001">
    <property type="protein sequence ID" value="GFG88203.1"/>
    <property type="molecule type" value="Genomic_DNA"/>
</dbReference>
<name>A0A7I9YI76_MYCBU</name>
<protein>
    <submittedName>
        <fullName evidence="2">Uncharacterized protein</fullName>
    </submittedName>
</protein>
<comment type="caution">
    <text evidence="2">The sequence shown here is derived from an EMBL/GenBank/DDBJ whole genome shotgun (WGS) entry which is preliminary data.</text>
</comment>
<dbReference type="AlphaFoldDB" id="A0A7I9YI76"/>
<evidence type="ECO:0000313" key="3">
    <source>
        <dbReference type="Proteomes" id="UP000465360"/>
    </source>
</evidence>
<evidence type="ECO:0000313" key="2">
    <source>
        <dbReference type="EMBL" id="GFG88203.1"/>
    </source>
</evidence>
<keyword evidence="3" id="KW-1185">Reference proteome</keyword>
<organism evidence="2 3">
    <name type="scientific">Mycobacterium bourgelatii</name>
    <dbReference type="NCBI Taxonomy" id="1273442"/>
    <lineage>
        <taxon>Bacteria</taxon>
        <taxon>Bacillati</taxon>
        <taxon>Actinomycetota</taxon>
        <taxon>Actinomycetes</taxon>
        <taxon>Mycobacteriales</taxon>
        <taxon>Mycobacteriaceae</taxon>
        <taxon>Mycobacterium</taxon>
    </lineage>
</organism>
<proteinExistence type="predicted"/>
<evidence type="ECO:0000256" key="1">
    <source>
        <dbReference type="SAM" id="MobiDB-lite"/>
    </source>
</evidence>
<dbReference type="Proteomes" id="UP000465360">
    <property type="component" value="Unassembled WGS sequence"/>
</dbReference>
<feature type="region of interest" description="Disordered" evidence="1">
    <location>
        <begin position="135"/>
        <end position="166"/>
    </location>
</feature>
<gene>
    <name evidence="2" type="ORF">MBOU_02450</name>
</gene>
<accession>A0A7I9YI76</accession>
<reference evidence="2 3" key="1">
    <citation type="journal article" date="2019" name="Emerg. Microbes Infect.">
        <title>Comprehensive subspecies identification of 175 nontuberculous mycobacteria species based on 7547 genomic profiles.</title>
        <authorList>
            <person name="Matsumoto Y."/>
            <person name="Kinjo T."/>
            <person name="Motooka D."/>
            <person name="Nabeya D."/>
            <person name="Jung N."/>
            <person name="Uechi K."/>
            <person name="Horii T."/>
            <person name="Iida T."/>
            <person name="Fujita J."/>
            <person name="Nakamura S."/>
        </authorList>
    </citation>
    <scope>NUCLEOTIDE SEQUENCE [LARGE SCALE GENOMIC DNA]</scope>
    <source>
        <strain evidence="2 3">JCM 30725</strain>
    </source>
</reference>
<sequence>MGPETQREQARWAREDAARTFEFRRSTYVDLYRAAFGVLMLTMKYLGKVARREVGSDDPEVASRDADLQTAMEAAQIYGSPRVLAFAHRAQIAGVTYRMIVSQMHVADIADELPKSAQEWGTALSELHNAIREELGIPNDDDDSPQAWRSQWPWLIQRPSPADHPK</sequence>
<dbReference type="RefSeq" id="WP_163706839.1">
    <property type="nucleotide sequence ID" value="NZ_BLKZ01000001.1"/>
</dbReference>